<feature type="region of interest" description="Disordered" evidence="2">
    <location>
        <begin position="700"/>
        <end position="734"/>
    </location>
</feature>
<evidence type="ECO:0000256" key="2">
    <source>
        <dbReference type="SAM" id="MobiDB-lite"/>
    </source>
</evidence>
<feature type="compositionally biased region" description="Low complexity" evidence="2">
    <location>
        <begin position="423"/>
        <end position="435"/>
    </location>
</feature>
<dbReference type="InterPro" id="IPR003615">
    <property type="entry name" value="HNH_nuc"/>
</dbReference>
<dbReference type="Gene3D" id="1.10.30.50">
    <property type="match status" value="1"/>
</dbReference>
<name>A0ABY4N9D3_9MICO</name>
<dbReference type="CDD" id="cd00085">
    <property type="entry name" value="HNHc"/>
    <property type="match status" value="1"/>
</dbReference>
<sequence>MTTATSASVTADGRVLLHPRPVASADVPSAGAPSTADADSPIRDELLDLGAVADALGRVALSTDASFTGAGSGLDAAALSQVLSVIDRAHSALSALEMRTMTALDTAVRGQDIAEGAPARDQGRRTADEVRMASRISPALASRRLRAGERLVREMPRMFEALASGAITSEAAYAIGRAAGPVQPDLRSEVDEVLDQHLPDLEGASTSRWSREVDALAQTLDPQGAPRRHRCAEQERSVTVRAGAHGMGTVTAHLSGLDCQAIRRRLSLEAEKMRAAGEDRTHGQLMADLLSDTILGRHGAVDPVTLQIGVVISERALFSPAHGEPATIEGYGVIDAGQVRDHVLGQDIDTRRERAHHSLLGDPPQAEPAKPTLDEDLPLPDAIADLVDLETPAQRRTQQVDAITAHLRAARGAPPAEDLRAQGPPGSGSSTTEPSNDLPSPSDASHPDAGRSGTGAAGLSPGERYRRALQLLEAEEGMADELRRLFTHPTTGELVAMESRSRAFPQGLARYMRIREILCGGPYCDASIRHADHIRPHAEGGLTSALNGQALCAHCNLTKETLGSAEHVPAEDGSHRVTWTSRLGATATVTPGAQTGLPMSRTAVQAHALDADPRSWFDRDAVDGQTRGKGRSHLRLLIEEPELEPVEDLIARDPCAGRSASDEDRMHQAAMDAFGPAFSGCDVDWDEFDILDEFDRLDALGRPDEDLGGLRSSVRAPSASAPEPSTCARRRDAG</sequence>
<reference evidence="4" key="1">
    <citation type="submission" date="2022-05" db="EMBL/GenBank/DDBJ databases">
        <title>Genomic analysis of Brachybacterium sp. CBA3104.</title>
        <authorList>
            <person name="Roh S.W."/>
            <person name="Kim Y.B."/>
            <person name="Kim Y."/>
        </authorList>
    </citation>
    <scope>NUCLEOTIDE SEQUENCE</scope>
    <source>
        <strain evidence="4">CBA3104</strain>
    </source>
</reference>
<keyword evidence="5" id="KW-1185">Reference proteome</keyword>
<evidence type="ECO:0000259" key="3">
    <source>
        <dbReference type="SMART" id="SM00507"/>
    </source>
</evidence>
<dbReference type="SMART" id="SM00507">
    <property type="entry name" value="HNHc"/>
    <property type="match status" value="1"/>
</dbReference>
<keyword evidence="4" id="KW-0378">Hydrolase</keyword>
<organism evidence="4 5">
    <name type="scientific">Brachybacterium kimchii</name>
    <dbReference type="NCBI Taxonomy" id="2942909"/>
    <lineage>
        <taxon>Bacteria</taxon>
        <taxon>Bacillati</taxon>
        <taxon>Actinomycetota</taxon>
        <taxon>Actinomycetes</taxon>
        <taxon>Micrococcales</taxon>
        <taxon>Dermabacteraceae</taxon>
        <taxon>Brachybacterium</taxon>
    </lineage>
</organism>
<accession>A0ABY4N9D3</accession>
<dbReference type="Pfam" id="PF01844">
    <property type="entry name" value="HNH"/>
    <property type="match status" value="1"/>
</dbReference>
<gene>
    <name evidence="4" type="ORF">M4486_00300</name>
</gene>
<dbReference type="InterPro" id="IPR002711">
    <property type="entry name" value="HNH"/>
</dbReference>
<dbReference type="Pfam" id="PF02720">
    <property type="entry name" value="DUF222"/>
    <property type="match status" value="1"/>
</dbReference>
<feature type="compositionally biased region" description="Low complexity" evidence="2">
    <location>
        <begin position="712"/>
        <end position="725"/>
    </location>
</feature>
<feature type="domain" description="HNH nuclease" evidence="3">
    <location>
        <begin position="507"/>
        <end position="557"/>
    </location>
</feature>
<keyword evidence="4" id="KW-0255">Endonuclease</keyword>
<feature type="region of interest" description="Disordered" evidence="2">
    <location>
        <begin position="410"/>
        <end position="462"/>
    </location>
</feature>
<dbReference type="InterPro" id="IPR003870">
    <property type="entry name" value="DUF222"/>
</dbReference>
<proteinExistence type="inferred from homology"/>
<evidence type="ECO:0000313" key="5">
    <source>
        <dbReference type="Proteomes" id="UP001055868"/>
    </source>
</evidence>
<evidence type="ECO:0000313" key="4">
    <source>
        <dbReference type="EMBL" id="UQN29830.1"/>
    </source>
</evidence>
<feature type="region of interest" description="Disordered" evidence="2">
    <location>
        <begin position="357"/>
        <end position="377"/>
    </location>
</feature>
<dbReference type="Proteomes" id="UP001055868">
    <property type="component" value="Chromosome"/>
</dbReference>
<feature type="region of interest" description="Disordered" evidence="2">
    <location>
        <begin position="20"/>
        <end position="39"/>
    </location>
</feature>
<comment type="similarity">
    <text evidence="1">Belongs to the Rv1128c/1148c/1588c/1702c/1945/3466 family.</text>
</comment>
<dbReference type="GO" id="GO:0004519">
    <property type="term" value="F:endonuclease activity"/>
    <property type="evidence" value="ECO:0007669"/>
    <property type="project" value="UniProtKB-KW"/>
</dbReference>
<dbReference type="EMBL" id="CP097218">
    <property type="protein sequence ID" value="UQN29830.1"/>
    <property type="molecule type" value="Genomic_DNA"/>
</dbReference>
<evidence type="ECO:0000256" key="1">
    <source>
        <dbReference type="ARBA" id="ARBA00023450"/>
    </source>
</evidence>
<dbReference type="RefSeq" id="WP_249479004.1">
    <property type="nucleotide sequence ID" value="NZ_CP097218.1"/>
</dbReference>
<keyword evidence="4" id="KW-0540">Nuclease</keyword>
<protein>
    <submittedName>
        <fullName evidence="4">HNH endonuclease</fullName>
    </submittedName>
</protein>